<comment type="caution">
    <text evidence="2">The sequence shown here is derived from an EMBL/GenBank/DDBJ whole genome shotgun (WGS) entry which is preliminary data.</text>
</comment>
<dbReference type="Proteomes" id="UP000320762">
    <property type="component" value="Unassembled WGS sequence"/>
</dbReference>
<feature type="domain" description="LYC1 C-terminal" evidence="1">
    <location>
        <begin position="179"/>
        <end position="361"/>
    </location>
</feature>
<dbReference type="Pfam" id="PF22998">
    <property type="entry name" value="GNAT_LYC1-like"/>
    <property type="match status" value="1"/>
</dbReference>
<dbReference type="AlphaFoldDB" id="A0A550CK41"/>
<dbReference type="STRING" id="97359.A0A550CK41"/>
<dbReference type="Gene3D" id="3.40.630.30">
    <property type="match status" value="1"/>
</dbReference>
<proteinExistence type="predicted"/>
<accession>A0A550CK41</accession>
<sequence>MAPTTDMEELRNLSLYPATPEQIYEYRSRMFPSWGRGHTREQYDARDNALDDLEHAADGKMVSWVLAPRDHPKSLDFKCACETYRRKGRYYDGEMKTVTCYGIASVFTPDRNRRKGYAKHMMHLLHWVLADEQFLKDFPGVGSPPPREFYKACGDTLTTGGWVTQDAMSTIWEVEVTASKVSAPASGWEWLSEKEVGEVWKEDVPLLEKEIMERAKEVGKPVAAFMPDHGVGAFQHMRLVLSEPHGPLITKSWGVKATEGSLAYATWSVDVHGLTPTVRKTLLLTRLRVQSQEQFKELMGMVVGLAKEGGFQKVEFWNLPANLEAEAQTMGGVTSERTAHFPSIKCYASDDVVWVFNEKWA</sequence>
<dbReference type="InterPro" id="IPR055100">
    <property type="entry name" value="GNAT_LYC1-like"/>
</dbReference>
<dbReference type="PANTHER" id="PTHR34815">
    <property type="entry name" value="LYSINE ACETYLTRANSFERASE"/>
    <property type="match status" value="1"/>
</dbReference>
<dbReference type="OrthoDB" id="2020070at2759"/>
<gene>
    <name evidence="2" type="ORF">BD626DRAFT_567085</name>
</gene>
<name>A0A550CK41_9AGAR</name>
<protein>
    <recommendedName>
        <fullName evidence="1">LYC1 C-terminal domain-containing protein</fullName>
    </recommendedName>
</protein>
<organism evidence="2 3">
    <name type="scientific">Schizophyllum amplum</name>
    <dbReference type="NCBI Taxonomy" id="97359"/>
    <lineage>
        <taxon>Eukaryota</taxon>
        <taxon>Fungi</taxon>
        <taxon>Dikarya</taxon>
        <taxon>Basidiomycota</taxon>
        <taxon>Agaricomycotina</taxon>
        <taxon>Agaricomycetes</taxon>
        <taxon>Agaricomycetidae</taxon>
        <taxon>Agaricales</taxon>
        <taxon>Schizophyllaceae</taxon>
        <taxon>Schizophyllum</taxon>
    </lineage>
</organism>
<dbReference type="InterPro" id="IPR053013">
    <property type="entry name" value="LAT"/>
</dbReference>
<evidence type="ECO:0000313" key="3">
    <source>
        <dbReference type="Proteomes" id="UP000320762"/>
    </source>
</evidence>
<evidence type="ECO:0000313" key="2">
    <source>
        <dbReference type="EMBL" id="TRM65148.1"/>
    </source>
</evidence>
<keyword evidence="3" id="KW-1185">Reference proteome</keyword>
<dbReference type="PANTHER" id="PTHR34815:SF2">
    <property type="entry name" value="N-ACETYLTRANSFERASE DOMAIN-CONTAINING PROTEIN"/>
    <property type="match status" value="1"/>
</dbReference>
<reference evidence="2 3" key="1">
    <citation type="journal article" date="2019" name="New Phytol.">
        <title>Comparative genomics reveals unique wood-decay strategies and fruiting body development in the Schizophyllaceae.</title>
        <authorList>
            <person name="Almasi E."/>
            <person name="Sahu N."/>
            <person name="Krizsan K."/>
            <person name="Balint B."/>
            <person name="Kovacs G.M."/>
            <person name="Kiss B."/>
            <person name="Cseklye J."/>
            <person name="Drula E."/>
            <person name="Henrissat B."/>
            <person name="Nagy I."/>
            <person name="Chovatia M."/>
            <person name="Adam C."/>
            <person name="LaButti K."/>
            <person name="Lipzen A."/>
            <person name="Riley R."/>
            <person name="Grigoriev I.V."/>
            <person name="Nagy L.G."/>
        </authorList>
    </citation>
    <scope>NUCLEOTIDE SEQUENCE [LARGE SCALE GENOMIC DNA]</scope>
    <source>
        <strain evidence="2 3">NL-1724</strain>
    </source>
</reference>
<evidence type="ECO:0000259" key="1">
    <source>
        <dbReference type="Pfam" id="PF22998"/>
    </source>
</evidence>
<dbReference type="EMBL" id="VDMD01000005">
    <property type="protein sequence ID" value="TRM65148.1"/>
    <property type="molecule type" value="Genomic_DNA"/>
</dbReference>